<dbReference type="AlphaFoldDB" id="X0W919"/>
<proteinExistence type="predicted"/>
<evidence type="ECO:0008006" key="3">
    <source>
        <dbReference type="Google" id="ProtNLM"/>
    </source>
</evidence>
<accession>X0W919</accession>
<feature type="transmembrane region" description="Helical" evidence="1">
    <location>
        <begin position="160"/>
        <end position="184"/>
    </location>
</feature>
<sequence>MSSKTNNDEFKITGHNALGHKKFTNLDLIYASILGIIGGIISSLIPFGLLIKVWYPLTGGTQLVSGHHVIWASIVYGITKKKRTIFITMLSKGLLEFLLGDAWGLIIIGVNLIEALFLALGFFLMEKIGEGETKLGWGIAGGMGNFFQAPFFWILNQRWFLHWTLWTLAFIFAFISGVLIVGLLGRTVKNSLIKAGVPTTF</sequence>
<reference evidence="2" key="1">
    <citation type="journal article" date="2014" name="Front. Microbiol.">
        <title>High frequency of phylogenetically diverse reductive dehalogenase-homologous genes in deep subseafloor sedimentary metagenomes.</title>
        <authorList>
            <person name="Kawai M."/>
            <person name="Futagami T."/>
            <person name="Toyoda A."/>
            <person name="Takaki Y."/>
            <person name="Nishi S."/>
            <person name="Hori S."/>
            <person name="Arai W."/>
            <person name="Tsubouchi T."/>
            <person name="Morono Y."/>
            <person name="Uchiyama I."/>
            <person name="Ito T."/>
            <person name="Fujiyama A."/>
            <person name="Inagaki F."/>
            <person name="Takami H."/>
        </authorList>
    </citation>
    <scope>NUCLEOTIDE SEQUENCE</scope>
    <source>
        <strain evidence="2">Expedition CK06-06</strain>
    </source>
</reference>
<evidence type="ECO:0000313" key="2">
    <source>
        <dbReference type="EMBL" id="GAG09131.1"/>
    </source>
</evidence>
<keyword evidence="1" id="KW-1133">Transmembrane helix</keyword>
<organism evidence="2">
    <name type="scientific">marine sediment metagenome</name>
    <dbReference type="NCBI Taxonomy" id="412755"/>
    <lineage>
        <taxon>unclassified sequences</taxon>
        <taxon>metagenomes</taxon>
        <taxon>ecological metagenomes</taxon>
    </lineage>
</organism>
<feature type="transmembrane region" description="Helical" evidence="1">
    <location>
        <begin position="135"/>
        <end position="154"/>
    </location>
</feature>
<gene>
    <name evidence="2" type="ORF">S01H1_42736</name>
</gene>
<keyword evidence="1" id="KW-0472">Membrane</keyword>
<comment type="caution">
    <text evidence="2">The sequence shown here is derived from an EMBL/GenBank/DDBJ whole genome shotgun (WGS) entry which is preliminary data.</text>
</comment>
<evidence type="ECO:0000256" key="1">
    <source>
        <dbReference type="SAM" id="Phobius"/>
    </source>
</evidence>
<keyword evidence="1" id="KW-0812">Transmembrane</keyword>
<feature type="transmembrane region" description="Helical" evidence="1">
    <location>
        <begin position="102"/>
        <end position="123"/>
    </location>
</feature>
<protein>
    <recommendedName>
        <fullName evidence="3">ECF transporter S component</fullName>
    </recommendedName>
</protein>
<dbReference type="InterPro" id="IPR017195">
    <property type="entry name" value="ABC_thiamin-permease_prd"/>
</dbReference>
<feature type="transmembrane region" description="Helical" evidence="1">
    <location>
        <begin position="28"/>
        <end position="55"/>
    </location>
</feature>
<dbReference type="Pfam" id="PF09819">
    <property type="entry name" value="ABC_cobalt"/>
    <property type="match status" value="1"/>
</dbReference>
<dbReference type="EMBL" id="BARS01027192">
    <property type="protein sequence ID" value="GAG09131.1"/>
    <property type="molecule type" value="Genomic_DNA"/>
</dbReference>
<name>X0W919_9ZZZZ</name>